<dbReference type="AlphaFoldDB" id="A0A0K2SQF7"/>
<evidence type="ECO:0008006" key="4">
    <source>
        <dbReference type="Google" id="ProtNLM"/>
    </source>
</evidence>
<dbReference type="KEGG" id="lpil:LIP_3552"/>
<sequence>MRSHQKTERDGRARCIGTWLAPGLFLLSLAAWAPCWPAAEAQQDLAGTAAYLQIGMGARALAMGGAFVAVVDDATALYYNPAGLAALNGYEVTSFYSTEYGASSYGALGFAGPSFGLGLTYFTSTGIPETDAYANETGRFDLKAGSGMLGFGTQVGPLLLGTNATYVADKLHSGAGAGVTGTVGALLKLGPVRLGAAARQVAGEMRYASGADPFDPVYAIGAAVEARGVTLAAEYEALAFAGGRTQRRSARAGAEAWLGGSFALRAGAWYDLDNEELNASAGMGVRIGAARIDYAYHAPQRLAGTHRLSLSILL</sequence>
<comment type="similarity">
    <text evidence="1">Belongs to the UPF0164 family.</text>
</comment>
<reference evidence="3" key="1">
    <citation type="submission" date="2015-07" db="EMBL/GenBank/DDBJ databases">
        <title>Complete genome sequence and phylogenetic analysis of Limnochorda pilosa.</title>
        <authorList>
            <person name="Watanabe M."/>
            <person name="Kojima H."/>
            <person name="Fukui M."/>
        </authorList>
    </citation>
    <scope>NUCLEOTIDE SEQUENCE [LARGE SCALE GENOMIC DNA]</scope>
    <source>
        <strain evidence="3">HC45</strain>
    </source>
</reference>
<evidence type="ECO:0000313" key="2">
    <source>
        <dbReference type="EMBL" id="BAS29363.1"/>
    </source>
</evidence>
<dbReference type="Proteomes" id="UP000065807">
    <property type="component" value="Chromosome"/>
</dbReference>
<proteinExistence type="inferred from homology"/>
<dbReference type="Gene3D" id="2.40.160.60">
    <property type="entry name" value="Outer membrane protein transport protein (OMPP1/FadL/TodX)"/>
    <property type="match status" value="1"/>
</dbReference>
<dbReference type="STRING" id="1555112.LIP_3552"/>
<dbReference type="EMBL" id="AP014924">
    <property type="protein sequence ID" value="BAS29363.1"/>
    <property type="molecule type" value="Genomic_DNA"/>
</dbReference>
<evidence type="ECO:0000313" key="3">
    <source>
        <dbReference type="Proteomes" id="UP000065807"/>
    </source>
</evidence>
<dbReference type="OrthoDB" id="2111548at2"/>
<evidence type="ECO:0000256" key="1">
    <source>
        <dbReference type="ARBA" id="ARBA00005846"/>
    </source>
</evidence>
<accession>A0A0K2SQF7</accession>
<keyword evidence="3" id="KW-1185">Reference proteome</keyword>
<reference evidence="3" key="2">
    <citation type="journal article" date="2016" name="Int. J. Syst. Evol. Microbiol.">
        <title>Complete genome sequence and cell structure of Limnochorda pilosa, a Gram-negative spore-former within the phylum Firmicutes.</title>
        <authorList>
            <person name="Watanabe M."/>
            <person name="Kojima H."/>
            <person name="Fukui M."/>
        </authorList>
    </citation>
    <scope>NUCLEOTIDE SEQUENCE [LARGE SCALE GENOMIC DNA]</scope>
    <source>
        <strain evidence="3">HC45</strain>
    </source>
</reference>
<dbReference type="RefSeq" id="WP_068140975.1">
    <property type="nucleotide sequence ID" value="NZ_AP014924.1"/>
</dbReference>
<dbReference type="InterPro" id="IPR005362">
    <property type="entry name" value="UPF0164"/>
</dbReference>
<protein>
    <recommendedName>
        <fullName evidence="4">PorV/PorQ family protein</fullName>
    </recommendedName>
</protein>
<dbReference type="Pfam" id="PF03687">
    <property type="entry name" value="UPF0164"/>
    <property type="match status" value="1"/>
</dbReference>
<name>A0A0K2SQF7_LIMPI</name>
<gene>
    <name evidence="2" type="ORF">LIP_3552</name>
</gene>
<organism evidence="2 3">
    <name type="scientific">Limnochorda pilosa</name>
    <dbReference type="NCBI Taxonomy" id="1555112"/>
    <lineage>
        <taxon>Bacteria</taxon>
        <taxon>Bacillati</taxon>
        <taxon>Bacillota</taxon>
        <taxon>Limnochordia</taxon>
        <taxon>Limnochordales</taxon>
        <taxon>Limnochordaceae</taxon>
        <taxon>Limnochorda</taxon>
    </lineage>
</organism>